<evidence type="ECO:0008006" key="3">
    <source>
        <dbReference type="Google" id="ProtNLM"/>
    </source>
</evidence>
<comment type="caution">
    <text evidence="1">The sequence shown here is derived from an EMBL/GenBank/DDBJ whole genome shotgun (WGS) entry which is preliminary data.</text>
</comment>
<reference evidence="1 2" key="1">
    <citation type="submission" date="2024-07" db="EMBL/GenBank/DDBJ databases">
        <title>Section-level genome sequencing and comparative genomics of Aspergillus sections Usti and Cavernicolus.</title>
        <authorList>
            <consortium name="Lawrence Berkeley National Laboratory"/>
            <person name="Nybo J.L."/>
            <person name="Vesth T.C."/>
            <person name="Theobald S."/>
            <person name="Frisvad J.C."/>
            <person name="Larsen T.O."/>
            <person name="Kjaerboelling I."/>
            <person name="Rothschild-Mancinelli K."/>
            <person name="Lyhne E.K."/>
            <person name="Kogle M.E."/>
            <person name="Barry K."/>
            <person name="Clum A."/>
            <person name="Na H."/>
            <person name="Ledsgaard L."/>
            <person name="Lin J."/>
            <person name="Lipzen A."/>
            <person name="Kuo A."/>
            <person name="Riley R."/>
            <person name="Mondo S."/>
            <person name="Labutti K."/>
            <person name="Haridas S."/>
            <person name="Pangalinan J."/>
            <person name="Salamov A.A."/>
            <person name="Simmons B.A."/>
            <person name="Magnuson J.K."/>
            <person name="Chen J."/>
            <person name="Drula E."/>
            <person name="Henrissat B."/>
            <person name="Wiebenga A."/>
            <person name="Lubbers R.J."/>
            <person name="Gomes A.C."/>
            <person name="Macurrencykelacurrency M.R."/>
            <person name="Stajich J."/>
            <person name="Grigoriev I.V."/>
            <person name="Mortensen U.H."/>
            <person name="De Vries R.P."/>
            <person name="Baker S.E."/>
            <person name="Andersen M.R."/>
        </authorList>
    </citation>
    <scope>NUCLEOTIDE SEQUENCE [LARGE SCALE GENOMIC DNA]</scope>
    <source>
        <strain evidence="1 2">CBS 449.75</strain>
    </source>
</reference>
<dbReference type="InterPro" id="IPR036770">
    <property type="entry name" value="Ankyrin_rpt-contain_sf"/>
</dbReference>
<organism evidence="1 2">
    <name type="scientific">Aspergillus lucknowensis</name>
    <dbReference type="NCBI Taxonomy" id="176173"/>
    <lineage>
        <taxon>Eukaryota</taxon>
        <taxon>Fungi</taxon>
        <taxon>Dikarya</taxon>
        <taxon>Ascomycota</taxon>
        <taxon>Pezizomycotina</taxon>
        <taxon>Eurotiomycetes</taxon>
        <taxon>Eurotiomycetidae</taxon>
        <taxon>Eurotiales</taxon>
        <taxon>Aspergillaceae</taxon>
        <taxon>Aspergillus</taxon>
        <taxon>Aspergillus subgen. Nidulantes</taxon>
    </lineage>
</organism>
<evidence type="ECO:0000313" key="1">
    <source>
        <dbReference type="EMBL" id="KAL2870191.1"/>
    </source>
</evidence>
<evidence type="ECO:0000313" key="2">
    <source>
        <dbReference type="Proteomes" id="UP001610432"/>
    </source>
</evidence>
<accession>A0ABR4M0E7</accession>
<protein>
    <recommendedName>
        <fullName evidence="3">Ankyrin repeat-containing domain protein</fullName>
    </recommendedName>
</protein>
<dbReference type="RefSeq" id="XP_070889170.1">
    <property type="nucleotide sequence ID" value="XM_071026578.1"/>
</dbReference>
<proteinExistence type="predicted"/>
<keyword evidence="2" id="KW-1185">Reference proteome</keyword>
<dbReference type="GeneID" id="98141650"/>
<dbReference type="SUPFAM" id="SSF48403">
    <property type="entry name" value="Ankyrin repeat"/>
    <property type="match status" value="1"/>
</dbReference>
<name>A0ABR4M0E7_9EURO</name>
<sequence length="174" mass="19608">MLPMNMAERACGMPEIMADPRHYFLKALLNRGVNPLSRDEKGNTHLYEAAVERRTDAVKILLESIELQSVQSSELRAELVRAKSHVHGRDWKMVRIIERFEYTHNLHLFQESDQSPRALSNIEEGASRNSFHSGASSLSRVASTLRGHFAPTPRRDTSALVSGFHPVWGGSWCG</sequence>
<dbReference type="Gene3D" id="1.25.40.20">
    <property type="entry name" value="Ankyrin repeat-containing domain"/>
    <property type="match status" value="1"/>
</dbReference>
<dbReference type="Proteomes" id="UP001610432">
    <property type="component" value="Unassembled WGS sequence"/>
</dbReference>
<gene>
    <name evidence="1" type="ORF">BJX67DRAFT_276919</name>
</gene>
<dbReference type="EMBL" id="JBFXLQ010000006">
    <property type="protein sequence ID" value="KAL2870191.1"/>
    <property type="molecule type" value="Genomic_DNA"/>
</dbReference>